<reference evidence="4" key="3">
    <citation type="submission" date="2025-04" db="UniProtKB">
        <authorList>
            <consortium name="RefSeq"/>
        </authorList>
    </citation>
    <scope>IDENTIFICATION</scope>
    <source>
        <strain evidence="4">CBS 304.34</strain>
    </source>
</reference>
<evidence type="ECO:0000313" key="2">
    <source>
        <dbReference type="EMBL" id="KAF2808502.1"/>
    </source>
</evidence>
<dbReference type="RefSeq" id="XP_033575466.1">
    <property type="nucleotide sequence ID" value="XM_033720293.1"/>
</dbReference>
<dbReference type="AlphaFoldDB" id="A0A6A6YI34"/>
<keyword evidence="1" id="KW-0812">Transmembrane</keyword>
<keyword evidence="3" id="KW-1185">Reference proteome</keyword>
<name>A0A6A6YI34_9PEZI</name>
<keyword evidence="1" id="KW-0472">Membrane</keyword>
<accession>A0A6A6YI34</accession>
<evidence type="ECO:0000313" key="4">
    <source>
        <dbReference type="RefSeq" id="XP_033575466.1"/>
    </source>
</evidence>
<feature type="transmembrane region" description="Helical" evidence="1">
    <location>
        <begin position="14"/>
        <end position="35"/>
    </location>
</feature>
<organism evidence="2">
    <name type="scientific">Mytilinidion resinicola</name>
    <dbReference type="NCBI Taxonomy" id="574789"/>
    <lineage>
        <taxon>Eukaryota</taxon>
        <taxon>Fungi</taxon>
        <taxon>Dikarya</taxon>
        <taxon>Ascomycota</taxon>
        <taxon>Pezizomycotina</taxon>
        <taxon>Dothideomycetes</taxon>
        <taxon>Pleosporomycetidae</taxon>
        <taxon>Mytilinidiales</taxon>
        <taxon>Mytilinidiaceae</taxon>
        <taxon>Mytilinidion</taxon>
    </lineage>
</organism>
<sequence length="51" mass="5404">MGIASPTAANQESLLLSTTAFQMCLVVSIALPFHLHSSTQQTPISHLQNPA</sequence>
<gene>
    <name evidence="2 4" type="ORF">BDZ99DRAFT_464371</name>
</gene>
<dbReference type="GeneID" id="54461186"/>
<proteinExistence type="predicted"/>
<dbReference type="EMBL" id="MU003703">
    <property type="protein sequence ID" value="KAF2808502.1"/>
    <property type="molecule type" value="Genomic_DNA"/>
</dbReference>
<keyword evidence="1" id="KW-1133">Transmembrane helix</keyword>
<protein>
    <submittedName>
        <fullName evidence="2 4">Uncharacterized protein</fullName>
    </submittedName>
</protein>
<reference evidence="4" key="2">
    <citation type="submission" date="2020-04" db="EMBL/GenBank/DDBJ databases">
        <authorList>
            <consortium name="NCBI Genome Project"/>
        </authorList>
    </citation>
    <scope>NUCLEOTIDE SEQUENCE</scope>
    <source>
        <strain evidence="4">CBS 304.34</strain>
    </source>
</reference>
<evidence type="ECO:0000256" key="1">
    <source>
        <dbReference type="SAM" id="Phobius"/>
    </source>
</evidence>
<evidence type="ECO:0000313" key="3">
    <source>
        <dbReference type="Proteomes" id="UP000504636"/>
    </source>
</evidence>
<dbReference type="Proteomes" id="UP000504636">
    <property type="component" value="Unplaced"/>
</dbReference>
<reference evidence="2 4" key="1">
    <citation type="journal article" date="2020" name="Stud. Mycol.">
        <title>101 Dothideomycetes genomes: a test case for predicting lifestyles and emergence of pathogens.</title>
        <authorList>
            <person name="Haridas S."/>
            <person name="Albert R."/>
            <person name="Binder M."/>
            <person name="Bloem J."/>
            <person name="Labutti K."/>
            <person name="Salamov A."/>
            <person name="Andreopoulos B."/>
            <person name="Baker S."/>
            <person name="Barry K."/>
            <person name="Bills G."/>
            <person name="Bluhm B."/>
            <person name="Cannon C."/>
            <person name="Castanera R."/>
            <person name="Culley D."/>
            <person name="Daum C."/>
            <person name="Ezra D."/>
            <person name="Gonzalez J."/>
            <person name="Henrissat B."/>
            <person name="Kuo A."/>
            <person name="Liang C."/>
            <person name="Lipzen A."/>
            <person name="Lutzoni F."/>
            <person name="Magnuson J."/>
            <person name="Mondo S."/>
            <person name="Nolan M."/>
            <person name="Ohm R."/>
            <person name="Pangilinan J."/>
            <person name="Park H.-J."/>
            <person name="Ramirez L."/>
            <person name="Alfaro M."/>
            <person name="Sun H."/>
            <person name="Tritt A."/>
            <person name="Yoshinaga Y."/>
            <person name="Zwiers L.-H."/>
            <person name="Turgeon B."/>
            <person name="Goodwin S."/>
            <person name="Spatafora J."/>
            <person name="Crous P."/>
            <person name="Grigoriev I."/>
        </authorList>
    </citation>
    <scope>NUCLEOTIDE SEQUENCE</scope>
    <source>
        <strain evidence="2 4">CBS 304.34</strain>
    </source>
</reference>